<sequence length="62" mass="7014">MSIYFNKQPKAKTDDDITTNAALSPRSHSFFHLRYRTPHPIFMSNSSYGKIPLARSMSAAIP</sequence>
<name>A0A0V1IRF6_TRIPS</name>
<evidence type="ECO:0000313" key="1">
    <source>
        <dbReference type="EMBL" id="KRZ25206.1"/>
    </source>
</evidence>
<protein>
    <submittedName>
        <fullName evidence="1">Uncharacterized protein</fullName>
    </submittedName>
</protein>
<dbReference type="Proteomes" id="UP000054805">
    <property type="component" value="Unassembled WGS sequence"/>
</dbReference>
<proteinExistence type="predicted"/>
<evidence type="ECO:0000313" key="2">
    <source>
        <dbReference type="Proteomes" id="UP000054805"/>
    </source>
</evidence>
<keyword evidence="2" id="KW-1185">Reference proteome</keyword>
<reference evidence="1 2" key="1">
    <citation type="submission" date="2015-01" db="EMBL/GenBank/DDBJ databases">
        <title>Evolution of Trichinella species and genotypes.</title>
        <authorList>
            <person name="Korhonen P.K."/>
            <person name="Edoardo P."/>
            <person name="Giuseppe L.R."/>
            <person name="Gasser R.B."/>
        </authorList>
    </citation>
    <scope>NUCLEOTIDE SEQUENCE [LARGE SCALE GENOMIC DNA]</scope>
    <source>
        <strain evidence="1">ISS588</strain>
    </source>
</reference>
<gene>
    <name evidence="1" type="ORF">T4B_7191</name>
</gene>
<dbReference type="AlphaFoldDB" id="A0A0V1IRF6"/>
<dbReference type="EMBL" id="JYDS01000106">
    <property type="protein sequence ID" value="KRZ25206.1"/>
    <property type="molecule type" value="Genomic_DNA"/>
</dbReference>
<accession>A0A0V1IRF6</accession>
<comment type="caution">
    <text evidence="1">The sequence shown here is derived from an EMBL/GenBank/DDBJ whole genome shotgun (WGS) entry which is preliminary data.</text>
</comment>
<organism evidence="1 2">
    <name type="scientific">Trichinella pseudospiralis</name>
    <name type="common">Parasitic roundworm</name>
    <dbReference type="NCBI Taxonomy" id="6337"/>
    <lineage>
        <taxon>Eukaryota</taxon>
        <taxon>Metazoa</taxon>
        <taxon>Ecdysozoa</taxon>
        <taxon>Nematoda</taxon>
        <taxon>Enoplea</taxon>
        <taxon>Dorylaimia</taxon>
        <taxon>Trichinellida</taxon>
        <taxon>Trichinellidae</taxon>
        <taxon>Trichinella</taxon>
    </lineage>
</organism>